<accession>A0A1D1UIR2</accession>
<sequence>MDDTLRGRLGESIAQYDAHELIEKYRLVKVSDCTFARPHATATGFTAVCSFSCTDKARMDEHRKLVHGGDKPFVCGIDACFHRCKGTGSLKIHVKSCHPNASNCAVFRRHTGRNYHAKTQFFP</sequence>
<dbReference type="Proteomes" id="UP000186922">
    <property type="component" value="Unassembled WGS sequence"/>
</dbReference>
<reference evidence="1 2" key="1">
    <citation type="journal article" date="2016" name="Nat. Commun.">
        <title>Extremotolerant tardigrade genome and improved radiotolerance of human cultured cells by tardigrade-unique protein.</title>
        <authorList>
            <person name="Hashimoto T."/>
            <person name="Horikawa D.D."/>
            <person name="Saito Y."/>
            <person name="Kuwahara H."/>
            <person name="Kozuka-Hata H."/>
            <person name="Shin-I T."/>
            <person name="Minakuchi Y."/>
            <person name="Ohishi K."/>
            <person name="Motoyama A."/>
            <person name="Aizu T."/>
            <person name="Enomoto A."/>
            <person name="Kondo K."/>
            <person name="Tanaka S."/>
            <person name="Hara Y."/>
            <person name="Koshikawa S."/>
            <person name="Sagara H."/>
            <person name="Miura T."/>
            <person name="Yokobori S."/>
            <person name="Miyagawa K."/>
            <person name="Suzuki Y."/>
            <person name="Kubo T."/>
            <person name="Oyama M."/>
            <person name="Kohara Y."/>
            <person name="Fujiyama A."/>
            <person name="Arakawa K."/>
            <person name="Katayama T."/>
            <person name="Toyoda A."/>
            <person name="Kunieda T."/>
        </authorList>
    </citation>
    <scope>NUCLEOTIDE SEQUENCE [LARGE SCALE GENOMIC DNA]</scope>
    <source>
        <strain evidence="1 2">YOKOZUNA-1</strain>
    </source>
</reference>
<dbReference type="Gene3D" id="3.30.160.60">
    <property type="entry name" value="Classic Zinc Finger"/>
    <property type="match status" value="1"/>
</dbReference>
<evidence type="ECO:0000313" key="1">
    <source>
        <dbReference type="EMBL" id="GAU89331.1"/>
    </source>
</evidence>
<organism evidence="1 2">
    <name type="scientific">Ramazzottius varieornatus</name>
    <name type="common">Water bear</name>
    <name type="synonym">Tardigrade</name>
    <dbReference type="NCBI Taxonomy" id="947166"/>
    <lineage>
        <taxon>Eukaryota</taxon>
        <taxon>Metazoa</taxon>
        <taxon>Ecdysozoa</taxon>
        <taxon>Tardigrada</taxon>
        <taxon>Eutardigrada</taxon>
        <taxon>Parachela</taxon>
        <taxon>Hypsibioidea</taxon>
        <taxon>Ramazzottiidae</taxon>
        <taxon>Ramazzottius</taxon>
    </lineage>
</organism>
<gene>
    <name evidence="1" type="primary">RvY_01890-1</name>
    <name evidence="1" type="synonym">RvY_01890.1</name>
    <name evidence="1" type="ORF">RvY_01890</name>
</gene>
<comment type="caution">
    <text evidence="1">The sequence shown here is derived from an EMBL/GenBank/DDBJ whole genome shotgun (WGS) entry which is preliminary data.</text>
</comment>
<protein>
    <recommendedName>
        <fullName evidence="3">C2H2-type domain-containing protein</fullName>
    </recommendedName>
</protein>
<name>A0A1D1UIR2_RAMVA</name>
<proteinExistence type="predicted"/>
<dbReference type="AlphaFoldDB" id="A0A1D1UIR2"/>
<keyword evidence="2" id="KW-1185">Reference proteome</keyword>
<evidence type="ECO:0000313" key="2">
    <source>
        <dbReference type="Proteomes" id="UP000186922"/>
    </source>
</evidence>
<dbReference type="EMBL" id="BDGG01000001">
    <property type="protein sequence ID" value="GAU89331.1"/>
    <property type="molecule type" value="Genomic_DNA"/>
</dbReference>
<evidence type="ECO:0008006" key="3">
    <source>
        <dbReference type="Google" id="ProtNLM"/>
    </source>
</evidence>